<gene>
    <name evidence="1" type="ORF">KZJ38_11455</name>
</gene>
<name>A0ABX8UI52_9BURK</name>
<accession>A0ABX8UI52</accession>
<evidence type="ECO:0000313" key="1">
    <source>
        <dbReference type="EMBL" id="QYD67032.1"/>
    </source>
</evidence>
<organism evidence="1 2">
    <name type="scientific">Paraburkholderia edwinii</name>
    <dbReference type="NCBI Taxonomy" id="2861782"/>
    <lineage>
        <taxon>Bacteria</taxon>
        <taxon>Pseudomonadati</taxon>
        <taxon>Pseudomonadota</taxon>
        <taxon>Betaproteobacteria</taxon>
        <taxon>Burkholderiales</taxon>
        <taxon>Burkholderiaceae</taxon>
        <taxon>Paraburkholderia</taxon>
    </lineage>
</organism>
<proteinExistence type="predicted"/>
<protein>
    <recommendedName>
        <fullName evidence="3">DoxX family protein</fullName>
    </recommendedName>
</protein>
<dbReference type="EMBL" id="CP080095">
    <property type="protein sequence ID" value="QYD67032.1"/>
    <property type="molecule type" value="Genomic_DNA"/>
</dbReference>
<sequence length="160" mass="17137">MRWLTRSGLLAAVSTSSVQWVVPMRLTFGLLLLFPLDGGIGQVLTVSQTVAQCAWIGSALRAVEIVAGISFLAGLGIRLAACPAVIIFGLRAVGNAAGSFAWLRDFTDGYIVPHGNWGYGALYLGTALLLDDLIGTGSGRWSVDYWLSRKLGVKQMHSQR</sequence>
<reference evidence="1 2" key="1">
    <citation type="submission" date="2021-07" db="EMBL/GenBank/DDBJ databases">
        <title>Paraburkholderia edwinii protects Aspergillus sp. from phenazines by acting as a toxin sponge.</title>
        <authorList>
            <person name="Dahlstrom K.M."/>
            <person name="Newman D.K."/>
        </authorList>
    </citation>
    <scope>NUCLEOTIDE SEQUENCE [LARGE SCALE GENOMIC DNA]</scope>
    <source>
        <strain evidence="1 2">Pe01</strain>
    </source>
</reference>
<dbReference type="Proteomes" id="UP000826462">
    <property type="component" value="Chromosome 1"/>
</dbReference>
<evidence type="ECO:0000313" key="2">
    <source>
        <dbReference type="Proteomes" id="UP000826462"/>
    </source>
</evidence>
<keyword evidence="2" id="KW-1185">Reference proteome</keyword>
<evidence type="ECO:0008006" key="3">
    <source>
        <dbReference type="Google" id="ProtNLM"/>
    </source>
</evidence>